<dbReference type="Proteomes" id="UP000004028">
    <property type="component" value="Unassembled WGS sequence"/>
</dbReference>
<gene>
    <name evidence="1" type="ORF">METSMIF1_03666</name>
</gene>
<name>D2ZS32_METSM</name>
<organism evidence="1 2">
    <name type="scientific">Methanobrevibacter smithii DSM 2374</name>
    <dbReference type="NCBI Taxonomy" id="521002"/>
    <lineage>
        <taxon>Archaea</taxon>
        <taxon>Methanobacteriati</taxon>
        <taxon>Methanobacteriota</taxon>
        <taxon>Methanomada group</taxon>
        <taxon>Methanobacteria</taxon>
        <taxon>Methanobacteriales</taxon>
        <taxon>Methanobacteriaceae</taxon>
        <taxon>Methanobrevibacter</taxon>
    </lineage>
</organism>
<reference evidence="1 2" key="1">
    <citation type="submission" date="2010-01" db="EMBL/GenBank/DDBJ databases">
        <authorList>
            <person name="Weinstock G."/>
            <person name="Sodergren E."/>
            <person name="Clifton S."/>
            <person name="Fulton L."/>
            <person name="Fulton B."/>
            <person name="Courtney L."/>
            <person name="Fronick C."/>
            <person name="Harrison M."/>
            <person name="Strong C."/>
            <person name="Farmer C."/>
            <person name="Delahaunty K."/>
            <person name="Markovic C."/>
            <person name="Hall O."/>
            <person name="Minx P."/>
            <person name="Tomlinson C."/>
            <person name="Mitreva M."/>
            <person name="Nelson J."/>
            <person name="Hou S."/>
            <person name="Wollam A."/>
            <person name="Pepin K.H."/>
            <person name="Johnson M."/>
            <person name="Bhonagiri V."/>
            <person name="Nash W.E."/>
            <person name="Warren W."/>
            <person name="Chinwalla A."/>
            <person name="Mardis E.R."/>
            <person name="Wilson R.K."/>
        </authorList>
    </citation>
    <scope>NUCLEOTIDE SEQUENCE [LARGE SCALE GENOMIC DNA]</scope>
    <source>
        <strain evidence="1 2">DSM 2374</strain>
    </source>
</reference>
<protein>
    <submittedName>
        <fullName evidence="1">Uncharacterized protein</fullName>
    </submittedName>
</protein>
<dbReference type="PATRIC" id="fig|521002.11.peg.1613"/>
<dbReference type="RefSeq" id="WP_004034425.1">
    <property type="nucleotide sequence ID" value="NZ_GG704759.1"/>
</dbReference>
<dbReference type="AlphaFoldDB" id="D2ZS32"/>
<dbReference type="HOGENOM" id="CLU_1297513_0_0_2"/>
<accession>D2ZS32</accession>
<sequence length="212" mass="25230">MEFDKVETIFDIDKNLLEKIDEFKNERILKHTNDEGKYNIIFHSIPLDAFSKFPMALEEFRIEFGKHPLFQRSYAYNFEGLYHDYEEEFVQVFRNGIFEAVFSDYGSKKRISLRYYNDKFDTFVKESLKIYDTLGINCPILFHVTIINIKDYKLDAGLGVRSHVWDTQRNILNPIGIIIKNDNELDNNINNLFVPIWNHFGISMDYTNCHKE</sequence>
<proteinExistence type="predicted"/>
<evidence type="ECO:0000313" key="1">
    <source>
        <dbReference type="EMBL" id="EFC92632.1"/>
    </source>
</evidence>
<dbReference type="EMBL" id="ABYV02000011">
    <property type="protein sequence ID" value="EFC92632.1"/>
    <property type="molecule type" value="Genomic_DNA"/>
</dbReference>
<comment type="caution">
    <text evidence="1">The sequence shown here is derived from an EMBL/GenBank/DDBJ whole genome shotgun (WGS) entry which is preliminary data.</text>
</comment>
<evidence type="ECO:0000313" key="2">
    <source>
        <dbReference type="Proteomes" id="UP000004028"/>
    </source>
</evidence>